<reference evidence="1" key="1">
    <citation type="submission" date="2021-03" db="EMBL/GenBank/DDBJ databases">
        <authorList>
            <person name="Bekaert M."/>
        </authorList>
    </citation>
    <scope>NUCLEOTIDE SEQUENCE</scope>
</reference>
<protein>
    <recommendedName>
        <fullName evidence="3">Endonuclease-reverse transcriptase</fullName>
    </recommendedName>
</protein>
<dbReference type="EMBL" id="CAJPWZ010001998">
    <property type="protein sequence ID" value="CAG2228563.1"/>
    <property type="molecule type" value="Genomic_DNA"/>
</dbReference>
<sequence>MGRKKKTPRKISQYKKADWDKIRIEVKNSKNEYFSLTLTNNTTEEKWTLIKNKIQEITDKNIPSKIMKQKQDIPWLTPEIKRLIRKRDRIHKKIKATKSEKKSDTIKKHRSLKHQVQQKLRTSYWNYIENIIIEDSKLKDSKPSKKFWSFIKNQKSENMGVSPLKVNGITKTNPKIRLKH</sequence>
<evidence type="ECO:0000313" key="1">
    <source>
        <dbReference type="EMBL" id="CAG2228563.1"/>
    </source>
</evidence>
<name>A0A8S3TCK3_MYTED</name>
<dbReference type="PANTHER" id="PTHR33395">
    <property type="entry name" value="TRANSCRIPTASE, PUTATIVE-RELATED-RELATED"/>
    <property type="match status" value="1"/>
</dbReference>
<dbReference type="GO" id="GO:0031012">
    <property type="term" value="C:extracellular matrix"/>
    <property type="evidence" value="ECO:0007669"/>
    <property type="project" value="TreeGrafter"/>
</dbReference>
<dbReference type="GO" id="GO:0061343">
    <property type="term" value="P:cell adhesion involved in heart morphogenesis"/>
    <property type="evidence" value="ECO:0007669"/>
    <property type="project" value="TreeGrafter"/>
</dbReference>
<comment type="caution">
    <text evidence="1">The sequence shown here is derived from an EMBL/GenBank/DDBJ whole genome shotgun (WGS) entry which is preliminary data.</text>
</comment>
<dbReference type="OrthoDB" id="10548819at2759"/>
<dbReference type="AlphaFoldDB" id="A0A8S3TCK3"/>
<accession>A0A8S3TCK3</accession>
<dbReference type="Proteomes" id="UP000683360">
    <property type="component" value="Unassembled WGS sequence"/>
</dbReference>
<dbReference type="PANTHER" id="PTHR33395:SF22">
    <property type="entry name" value="REVERSE TRANSCRIPTASE DOMAIN-CONTAINING PROTEIN"/>
    <property type="match status" value="1"/>
</dbReference>
<dbReference type="GO" id="GO:0007508">
    <property type="term" value="P:larval heart development"/>
    <property type="evidence" value="ECO:0007669"/>
    <property type="project" value="TreeGrafter"/>
</dbReference>
<proteinExistence type="predicted"/>
<evidence type="ECO:0008006" key="3">
    <source>
        <dbReference type="Google" id="ProtNLM"/>
    </source>
</evidence>
<evidence type="ECO:0000313" key="2">
    <source>
        <dbReference type="Proteomes" id="UP000683360"/>
    </source>
</evidence>
<gene>
    <name evidence="1" type="ORF">MEDL_41498</name>
</gene>
<keyword evidence="2" id="KW-1185">Reference proteome</keyword>
<organism evidence="1 2">
    <name type="scientific">Mytilus edulis</name>
    <name type="common">Blue mussel</name>
    <dbReference type="NCBI Taxonomy" id="6550"/>
    <lineage>
        <taxon>Eukaryota</taxon>
        <taxon>Metazoa</taxon>
        <taxon>Spiralia</taxon>
        <taxon>Lophotrochozoa</taxon>
        <taxon>Mollusca</taxon>
        <taxon>Bivalvia</taxon>
        <taxon>Autobranchia</taxon>
        <taxon>Pteriomorphia</taxon>
        <taxon>Mytilida</taxon>
        <taxon>Mytiloidea</taxon>
        <taxon>Mytilidae</taxon>
        <taxon>Mytilinae</taxon>
        <taxon>Mytilus</taxon>
    </lineage>
</organism>